<dbReference type="Pfam" id="PF14179">
    <property type="entry name" value="YppG"/>
    <property type="match status" value="1"/>
</dbReference>
<evidence type="ECO:0000313" key="3">
    <source>
        <dbReference type="Proteomes" id="UP000252585"/>
    </source>
</evidence>
<dbReference type="RefSeq" id="WP_114352151.1">
    <property type="nucleotide sequence ID" value="NZ_QPJJ01000004.1"/>
</dbReference>
<dbReference type="InterPro" id="IPR025555">
    <property type="entry name" value="YppG"/>
</dbReference>
<proteinExistence type="predicted"/>
<evidence type="ECO:0000256" key="1">
    <source>
        <dbReference type="SAM" id="MobiDB-lite"/>
    </source>
</evidence>
<dbReference type="OrthoDB" id="2456726at2"/>
<sequence length="98" mass="11187">MYPYHPNQGPPGYPQQIHSPYHSYQQYPVAPFSNPYHQSYPQSMQQKQAVSNFITVFQDENGQIDIDKVLDTIGQLNATYQQISPVVKSFGNIIKGIK</sequence>
<organism evidence="2 3">
    <name type="scientific">Saliterribacillus persicus</name>
    <dbReference type="NCBI Taxonomy" id="930114"/>
    <lineage>
        <taxon>Bacteria</taxon>
        <taxon>Bacillati</taxon>
        <taxon>Bacillota</taxon>
        <taxon>Bacilli</taxon>
        <taxon>Bacillales</taxon>
        <taxon>Bacillaceae</taxon>
        <taxon>Saliterribacillus</taxon>
    </lineage>
</organism>
<dbReference type="Proteomes" id="UP000252585">
    <property type="component" value="Unassembled WGS sequence"/>
</dbReference>
<evidence type="ECO:0000313" key="2">
    <source>
        <dbReference type="EMBL" id="RCW73041.1"/>
    </source>
</evidence>
<keyword evidence="3" id="KW-1185">Reference proteome</keyword>
<accession>A0A368XYG3</accession>
<feature type="region of interest" description="Disordered" evidence="1">
    <location>
        <begin position="1"/>
        <end position="20"/>
    </location>
</feature>
<dbReference type="EMBL" id="QPJJ01000004">
    <property type="protein sequence ID" value="RCW73041.1"/>
    <property type="molecule type" value="Genomic_DNA"/>
</dbReference>
<reference evidence="2 3" key="1">
    <citation type="submission" date="2018-07" db="EMBL/GenBank/DDBJ databases">
        <title>Genomic Encyclopedia of Type Strains, Phase IV (KMG-IV): sequencing the most valuable type-strain genomes for metagenomic binning, comparative biology and taxonomic classification.</title>
        <authorList>
            <person name="Goeker M."/>
        </authorList>
    </citation>
    <scope>NUCLEOTIDE SEQUENCE [LARGE SCALE GENOMIC DNA]</scope>
    <source>
        <strain evidence="2 3">DSM 27696</strain>
    </source>
</reference>
<gene>
    <name evidence="2" type="ORF">DFR57_10435</name>
</gene>
<dbReference type="AlphaFoldDB" id="A0A368XYG3"/>
<name>A0A368XYG3_9BACI</name>
<comment type="caution">
    <text evidence="2">The sequence shown here is derived from an EMBL/GenBank/DDBJ whole genome shotgun (WGS) entry which is preliminary data.</text>
</comment>
<protein>
    <submittedName>
        <fullName evidence="2">YppG-like protein</fullName>
    </submittedName>
</protein>